<comment type="caution">
    <text evidence="11">Lacks conserved residue(s) required for the propagation of feature annotation.</text>
</comment>
<dbReference type="STRING" id="71784.A0A1Y2B0B6"/>
<keyword evidence="8 11" id="KW-1133">Transmembrane helix</keyword>
<reference evidence="12 13" key="1">
    <citation type="submission" date="2016-07" db="EMBL/GenBank/DDBJ databases">
        <title>Pervasive Adenine N6-methylation of Active Genes in Fungi.</title>
        <authorList>
            <consortium name="DOE Joint Genome Institute"/>
            <person name="Mondo S.J."/>
            <person name="Dannebaum R.O."/>
            <person name="Kuo R.C."/>
            <person name="Labutti K."/>
            <person name="Haridas S."/>
            <person name="Kuo A."/>
            <person name="Salamov A."/>
            <person name="Ahrendt S.R."/>
            <person name="Lipzen A."/>
            <person name="Sullivan W."/>
            <person name="Andreopoulos W.B."/>
            <person name="Clum A."/>
            <person name="Lindquist E."/>
            <person name="Daum C."/>
            <person name="Ramamoorthy G.K."/>
            <person name="Gryganskyi A."/>
            <person name="Culley D."/>
            <person name="Magnuson J.K."/>
            <person name="James T.Y."/>
            <person name="O'Malley M.A."/>
            <person name="Stajich J.E."/>
            <person name="Spatafora J.W."/>
            <person name="Visel A."/>
            <person name="Grigoriev I.V."/>
        </authorList>
    </citation>
    <scope>NUCLEOTIDE SEQUENCE [LARGE SCALE GENOMIC DNA]</scope>
    <source>
        <strain evidence="12 13">68-887.2</strain>
    </source>
</reference>
<evidence type="ECO:0000313" key="12">
    <source>
        <dbReference type="EMBL" id="ORY28261.1"/>
    </source>
</evidence>
<evidence type="ECO:0000313" key="13">
    <source>
        <dbReference type="Proteomes" id="UP000193986"/>
    </source>
</evidence>
<feature type="transmembrane region" description="Helical" evidence="11">
    <location>
        <begin position="451"/>
        <end position="470"/>
    </location>
</feature>
<protein>
    <recommendedName>
        <fullName evidence="11">Alpha-1,3-glucosyltransferase</fullName>
        <ecNumber evidence="11">2.4.1.-</ecNumber>
    </recommendedName>
</protein>
<evidence type="ECO:0000256" key="5">
    <source>
        <dbReference type="ARBA" id="ARBA00022679"/>
    </source>
</evidence>
<dbReference type="EC" id="2.4.1.-" evidence="11"/>
<dbReference type="OrthoDB" id="1689333at2759"/>
<keyword evidence="4 11" id="KW-0328">Glycosyltransferase</keyword>
<dbReference type="AlphaFoldDB" id="A0A1Y2B0B6"/>
<feature type="transmembrane region" description="Helical" evidence="11">
    <location>
        <begin position="222"/>
        <end position="243"/>
    </location>
</feature>
<keyword evidence="7 11" id="KW-0256">Endoplasmic reticulum</keyword>
<organism evidence="12 13">
    <name type="scientific">Naematelia encephala</name>
    <dbReference type="NCBI Taxonomy" id="71784"/>
    <lineage>
        <taxon>Eukaryota</taxon>
        <taxon>Fungi</taxon>
        <taxon>Dikarya</taxon>
        <taxon>Basidiomycota</taxon>
        <taxon>Agaricomycotina</taxon>
        <taxon>Tremellomycetes</taxon>
        <taxon>Tremellales</taxon>
        <taxon>Naemateliaceae</taxon>
        <taxon>Naematelia</taxon>
    </lineage>
</organism>
<keyword evidence="13" id="KW-1185">Reference proteome</keyword>
<evidence type="ECO:0000256" key="9">
    <source>
        <dbReference type="ARBA" id="ARBA00023136"/>
    </source>
</evidence>
<dbReference type="Pfam" id="PF03155">
    <property type="entry name" value="Alg6_Alg8"/>
    <property type="match status" value="1"/>
</dbReference>
<comment type="similarity">
    <text evidence="3 11">Belongs to the ALG6/ALG8 glucosyltransferase family.</text>
</comment>
<keyword evidence="9 11" id="KW-0472">Membrane</keyword>
<dbReference type="UniPathway" id="UPA00378"/>
<dbReference type="InterPro" id="IPR004856">
    <property type="entry name" value="Glyco_trans_ALG6/ALG8"/>
</dbReference>
<feature type="transmembrane region" description="Helical" evidence="11">
    <location>
        <begin position="176"/>
        <end position="202"/>
    </location>
</feature>
<comment type="caution">
    <text evidence="12">The sequence shown here is derived from an EMBL/GenBank/DDBJ whole genome shotgun (WGS) entry which is preliminary data.</text>
</comment>
<comment type="subcellular location">
    <subcellularLocation>
        <location evidence="1 11">Endoplasmic reticulum membrane</location>
        <topology evidence="1 11">Multi-pass membrane protein</topology>
    </subcellularLocation>
</comment>
<proteinExistence type="inferred from homology"/>
<keyword evidence="5 11" id="KW-0808">Transferase</keyword>
<dbReference type="Proteomes" id="UP000193986">
    <property type="component" value="Unassembled WGS sequence"/>
</dbReference>
<dbReference type="FunCoup" id="A0A1Y2B0B6">
    <property type="interactions" value="366"/>
</dbReference>
<comment type="pathway">
    <text evidence="2 11">Protein modification; protein glycosylation.</text>
</comment>
<evidence type="ECO:0000256" key="6">
    <source>
        <dbReference type="ARBA" id="ARBA00022692"/>
    </source>
</evidence>
<accession>A0A1Y2B0B6</accession>
<feature type="transmembrane region" description="Helical" evidence="11">
    <location>
        <begin position="384"/>
        <end position="406"/>
    </location>
</feature>
<dbReference type="PANTHER" id="PTHR12413">
    <property type="entry name" value="DOLICHYL GLYCOSYLTRANSFERASE"/>
    <property type="match status" value="1"/>
</dbReference>
<name>A0A1Y2B0B6_9TREE</name>
<dbReference type="PANTHER" id="PTHR12413:SF2">
    <property type="entry name" value="DOLICHYL PYROPHOSPHATE GLC1MAN9GLCNAC2 ALPHA-1,3-GLUCOSYLTRANSFERASE-RELATED"/>
    <property type="match status" value="1"/>
</dbReference>
<dbReference type="InParanoid" id="A0A1Y2B0B6"/>
<dbReference type="GO" id="GO:0005789">
    <property type="term" value="C:endoplasmic reticulum membrane"/>
    <property type="evidence" value="ECO:0007669"/>
    <property type="project" value="UniProtKB-SubCell"/>
</dbReference>
<feature type="transmembrane region" description="Helical" evidence="11">
    <location>
        <begin position="346"/>
        <end position="364"/>
    </location>
</feature>
<evidence type="ECO:0000256" key="2">
    <source>
        <dbReference type="ARBA" id="ARBA00004922"/>
    </source>
</evidence>
<evidence type="ECO:0000256" key="1">
    <source>
        <dbReference type="ARBA" id="ARBA00004477"/>
    </source>
</evidence>
<evidence type="ECO:0000256" key="8">
    <source>
        <dbReference type="ARBA" id="ARBA00022989"/>
    </source>
</evidence>
<gene>
    <name evidence="12" type="ORF">BCR39DRAFT_535179</name>
</gene>
<evidence type="ECO:0000256" key="11">
    <source>
        <dbReference type="RuleBase" id="RU363110"/>
    </source>
</evidence>
<dbReference type="GO" id="GO:0042283">
    <property type="term" value="F:dolichyl pyrophosphate Glc1Man9GlcNAc2 alpha-1,3-glucosyltransferase activity"/>
    <property type="evidence" value="ECO:0007669"/>
    <property type="project" value="UniProtKB-EC"/>
</dbReference>
<dbReference type="EMBL" id="MCFC01000032">
    <property type="protein sequence ID" value="ORY28261.1"/>
    <property type="molecule type" value="Genomic_DNA"/>
</dbReference>
<sequence>MGLSKGERDLIVVSTILKVLLFPAYRSTDFEVHRNWLAITRNLPLKEWYQDTTSEWTLDYPPFFAYFSYLLSIPARLLLPHKYSEHILRLSEKAVEGWDVTGYMRLSVLISEIVLFTAVLRLSKSSSNGSSTRLVSLAIALHPGFIILDSIHFQYNGFLFGIMLWSLIGAKENRPIVCAAFFAALLNFKHIYIYLAPAWFIYLLRQYCIPPGTGLTLHLKPLVQIGSATLAVFAVSLGPFLYLNQGTQLLARLFPFTRGLMHAYWAPNAWASVTLLDRILLQIAKHPHLELPVSSTGVASTSRGLVGDTYFAVLPNITPLHCFLLTGITQFVQLIPLWRQPSYKTFLQAIAACGFSSFMFGWHVHEKAVMLVLVPLSLLSSEDWNHFQAFVIASVSGLIGLFPLLFNAAETPVKMGYSLIWLVIVCTRLRQGASKPTPTLASHIVDTAQNVYLASAIPLLIFTSILHPSFTLSGRISARYEFLPLMMTSVWCSIGLWVAWGRLVVGMWLDLPHQGGLKID</sequence>
<dbReference type="GO" id="GO:0006487">
    <property type="term" value="P:protein N-linked glycosylation"/>
    <property type="evidence" value="ECO:0007669"/>
    <property type="project" value="TreeGrafter"/>
</dbReference>
<keyword evidence="6 11" id="KW-0812">Transmembrane</keyword>
<feature type="transmembrane region" description="Helical" evidence="11">
    <location>
        <begin position="482"/>
        <end position="500"/>
    </location>
</feature>
<evidence type="ECO:0000256" key="7">
    <source>
        <dbReference type="ARBA" id="ARBA00022824"/>
    </source>
</evidence>
<evidence type="ECO:0000256" key="10">
    <source>
        <dbReference type="ARBA" id="ARBA00047346"/>
    </source>
</evidence>
<comment type="catalytic activity">
    <reaction evidence="10">
        <text>an alpha-D-Glc-(1-&gt;3)-alpha-D-Man-(1-&gt;2)-alpha-D-Man-(1-&gt;2)-alpha-D-Man-(1-&gt;3)-[alpha-D-Man-(1-&gt;2)-alpha-D-Man-(1-&gt;3)-[alpha-D-Man-(1-&gt;2)-alpha-D-Man-(1-&gt;6)]-alpha-D-Man-(1-&gt;6)]-beta-D-Man-(1-&gt;4)-beta-D-GlcNAc-(1-&gt;4)-alpha-D-GlcNAc-diphospho-di-trans,poly-cis-dolichol + a di-trans,poly-cis-dolichyl beta-D-glucosyl phosphate = an alpha-D-Glc-(1-&gt;3)-alpha-D-Glc-(1-&gt;3)-alpha-D-Man-(1-&gt;2)-alpha-D-Man-(1-&gt;2)-alpha-D-Man-(1-&gt;3)-[alpha-D-Man-(1-&gt;2)-alpha-D-Man-(1-&gt;3)-[alpha-D-Man-(1-&gt;2)-alpha-D-Man-(1-&gt;6)]-alpha-D-Man-(1-&gt;6)]-beta-D-Man-(1-&gt;4)-beta-D-GlcNAc-(1-&gt;4)-alpha-D-GlcNAc-diphospho-di-trans,poly-cis-dolichol + a di-trans,poly-cis-dolichyl phosphate + H(+)</text>
        <dbReference type="Rhea" id="RHEA:31307"/>
        <dbReference type="Rhea" id="RHEA-COMP:19498"/>
        <dbReference type="Rhea" id="RHEA-COMP:19502"/>
        <dbReference type="Rhea" id="RHEA-COMP:19521"/>
        <dbReference type="Rhea" id="RHEA-COMP:19522"/>
        <dbReference type="ChEBI" id="CHEBI:15378"/>
        <dbReference type="ChEBI" id="CHEBI:57525"/>
        <dbReference type="ChEBI" id="CHEBI:57683"/>
        <dbReference type="ChEBI" id="CHEBI:132521"/>
        <dbReference type="ChEBI" id="CHEBI:132522"/>
        <dbReference type="EC" id="2.4.1.265"/>
    </reaction>
    <physiologicalReaction direction="left-to-right" evidence="10">
        <dbReference type="Rhea" id="RHEA:31308"/>
    </physiologicalReaction>
</comment>
<evidence type="ECO:0000256" key="3">
    <source>
        <dbReference type="ARBA" id="ARBA00008715"/>
    </source>
</evidence>
<evidence type="ECO:0000256" key="4">
    <source>
        <dbReference type="ARBA" id="ARBA00022676"/>
    </source>
</evidence>